<dbReference type="RefSeq" id="WP_021067330.1">
    <property type="nucleotide sequence ID" value="NZ_ATCL01000020.1"/>
</dbReference>
<comment type="caution">
    <text evidence="1">The sequence shown here is derived from an EMBL/GenBank/DDBJ whole genome shotgun (WGS) entry which is preliminary data.</text>
</comment>
<evidence type="ECO:0000313" key="1">
    <source>
        <dbReference type="EMBL" id="ERG66701.1"/>
    </source>
</evidence>
<keyword evidence="2" id="KW-1185">Reference proteome</keyword>
<evidence type="ECO:0008006" key="3">
    <source>
        <dbReference type="Google" id="ProtNLM"/>
    </source>
</evidence>
<dbReference type="OrthoDB" id="2351931at2"/>
<reference evidence="1 2" key="1">
    <citation type="journal article" date="2013" name="Genome Announc.">
        <title>Draft Genome Sequence of Exiguobacterium pavilionensis Strain RW-2, with Wide Thermal, Salinity, and pH Tolerance, Isolated from Modern Freshwater Microbialites.</title>
        <authorList>
            <person name="White R.A.III."/>
            <person name="Grassa C.J."/>
            <person name="Suttle C.A."/>
        </authorList>
    </citation>
    <scope>NUCLEOTIDE SEQUENCE [LARGE SCALE GENOMIC DNA]</scope>
    <source>
        <strain evidence="1 2">RW-2</strain>
    </source>
</reference>
<sequence>MTIMYSLLSALFTVFLYFNPLSSTSPYETAEYFASQDRDADSYDSFEFFDTFGTELEVSAKRVVHYVERSTYWTDIYLGDEYFEGYSSMALEQEIKGELLHMNWDDPIEQVEGKVIVLPMTDTSLEKSHTAYTSDYYGVIDNDEAANRYLGKLAEAGAAGYVITPHPNEPDESGFVIVSYTLPIGGTGVDGEAAKAFRDGEMIVIEPYREEIPYIEYVQQGEGDEEIVIMSRLDASWKGDHVLSSVSGSSVLYHLLEKMDGVKTDATIRYVFLNGSGFGEEASDDYLAQLKERQPSVKTILQLDAMGTGDDPLYIRTIGMKRHSFLETEPFDALDLTILGSSSLDSYGEADLPLAVLSDSRLAVYDLHTEYDNLDRLSNEVMEEQVEWLKQWLITQ</sequence>
<evidence type="ECO:0000313" key="2">
    <source>
        <dbReference type="Proteomes" id="UP000016464"/>
    </source>
</evidence>
<dbReference type="EMBL" id="ATCL01000020">
    <property type="protein sequence ID" value="ERG66701.1"/>
    <property type="molecule type" value="Genomic_DNA"/>
</dbReference>
<dbReference type="Proteomes" id="UP000016464">
    <property type="component" value="Unassembled WGS sequence"/>
</dbReference>
<dbReference type="STRING" id="1385984.GCA_000702565_01600"/>
<accession>U1MXX4</accession>
<name>U1MXX4_9BACL</name>
<dbReference type="SUPFAM" id="SSF53187">
    <property type="entry name" value="Zn-dependent exopeptidases"/>
    <property type="match status" value="1"/>
</dbReference>
<organism evidence="1 2">
    <name type="scientific">Exiguobacterium chiriqhucha RW-2</name>
    <dbReference type="NCBI Taxonomy" id="1345023"/>
    <lineage>
        <taxon>Bacteria</taxon>
        <taxon>Bacillati</taxon>
        <taxon>Bacillota</taxon>
        <taxon>Bacilli</taxon>
        <taxon>Bacillales</taxon>
        <taxon>Bacillales Family XII. Incertae Sedis</taxon>
        <taxon>Exiguobacterium</taxon>
    </lineage>
</organism>
<dbReference type="AlphaFoldDB" id="U1MXX4"/>
<protein>
    <recommendedName>
        <fullName evidence="3">Peptidase M28 domain-containing protein</fullName>
    </recommendedName>
</protein>
<dbReference type="Gene3D" id="3.40.630.10">
    <property type="entry name" value="Zn peptidases"/>
    <property type="match status" value="1"/>
</dbReference>
<dbReference type="PATRIC" id="fig|1345023.5.peg.2174"/>
<gene>
    <name evidence="1" type="ORF">M467_05350</name>
</gene>
<proteinExistence type="predicted"/>